<dbReference type="Pfam" id="PF08238">
    <property type="entry name" value="Sel1"/>
    <property type="match status" value="10"/>
</dbReference>
<dbReference type="Gene3D" id="1.25.40.10">
    <property type="entry name" value="Tetratricopeptide repeat domain"/>
    <property type="match status" value="2"/>
</dbReference>
<gene>
    <name evidence="3" type="ORF">MFLAVUS_005921</name>
</gene>
<dbReference type="SUPFAM" id="SSF81901">
    <property type="entry name" value="HCP-like"/>
    <property type="match status" value="3"/>
</dbReference>
<proteinExistence type="inferred from homology"/>
<evidence type="ECO:0000256" key="1">
    <source>
        <dbReference type="ARBA" id="ARBA00038101"/>
    </source>
</evidence>
<dbReference type="EMBL" id="BAABUK010000013">
    <property type="protein sequence ID" value="GAA5812465.1"/>
    <property type="molecule type" value="Genomic_DNA"/>
</dbReference>
<reference evidence="3 4" key="1">
    <citation type="submission" date="2024-04" db="EMBL/GenBank/DDBJ databases">
        <title>genome sequences of Mucor flavus KT1a and Helicostylum pulchrum KT1b strains isolated from the surface of a dry-aged beef.</title>
        <authorList>
            <person name="Toyotome T."/>
            <person name="Hosono M."/>
            <person name="Torimaru M."/>
            <person name="Fukuda K."/>
            <person name="Mikami N."/>
        </authorList>
    </citation>
    <scope>NUCLEOTIDE SEQUENCE [LARGE SCALE GENOMIC DNA]</scope>
    <source>
        <strain evidence="3 4">KT1a</strain>
    </source>
</reference>
<accession>A0ABP9Z061</accession>
<dbReference type="PANTHER" id="PTHR11102:SF160">
    <property type="entry name" value="ERAD-ASSOCIATED E3 UBIQUITIN-PROTEIN LIGASE COMPONENT HRD3"/>
    <property type="match status" value="1"/>
</dbReference>
<keyword evidence="4" id="KW-1185">Reference proteome</keyword>
<dbReference type="InterPro" id="IPR011990">
    <property type="entry name" value="TPR-like_helical_dom_sf"/>
</dbReference>
<dbReference type="InterPro" id="IPR050767">
    <property type="entry name" value="Sel1_AlgK"/>
</dbReference>
<evidence type="ECO:0000256" key="2">
    <source>
        <dbReference type="SAM" id="MobiDB-lite"/>
    </source>
</evidence>
<dbReference type="InterPro" id="IPR006597">
    <property type="entry name" value="Sel1-like"/>
</dbReference>
<protein>
    <submittedName>
        <fullName evidence="3">Uncharacterized protein</fullName>
    </submittedName>
</protein>
<dbReference type="PANTHER" id="PTHR11102">
    <property type="entry name" value="SEL-1-LIKE PROTEIN"/>
    <property type="match status" value="1"/>
</dbReference>
<comment type="similarity">
    <text evidence="1">Belongs to the sel-1 family.</text>
</comment>
<sequence length="528" mass="59820">MRFIGRTGTTAFNKGKQYFDEEDHANAYRKFTEAAEYYQHAMAQHYLGTMYQAGLYVEQNYQEAFAWYTKSADQDNILSCASIGALYRTDALDKNYEKALHWLQYAYSVSSSVVASTNLGHMYRYGEGVDVDPTKALEYYKVAVAQDAHDISSVIGDMLRDGENGLAVDYQDAEYWYTKGLAYSDSNCMIGLASLCDTDTLVNFEKAFEWYQKAADCGNPRAQYFVGWYYQKGLSVKRNHHIAFTMYQKSAANGYAEAYAAIGRMHHFGLISDRPSYLKAIEMYNKSIELDPTNCGVALNGIGLLYQDGLGVYKNQDKAMSYFLSAVGIHNADAYNSMGEVYKFGHGVPIDHHQAKYWFLKSAQAKNDEGQLNLALSYLVDVPSQEVDYETALFWFRKASERGNEKAQAYIDQTIHNMALLLKISAGNDKDILIDDMRRELAVLTCKLKRYQTTSRSQEEAARDLQVADDSTINKPNQKEETSHHSPAASSSSPKFFYVEDMRESNRKKKLNVVCKLRLDAACKNITE</sequence>
<organism evidence="3 4">
    <name type="scientific">Mucor flavus</name>
    <dbReference type="NCBI Taxonomy" id="439312"/>
    <lineage>
        <taxon>Eukaryota</taxon>
        <taxon>Fungi</taxon>
        <taxon>Fungi incertae sedis</taxon>
        <taxon>Mucoromycota</taxon>
        <taxon>Mucoromycotina</taxon>
        <taxon>Mucoromycetes</taxon>
        <taxon>Mucorales</taxon>
        <taxon>Mucorineae</taxon>
        <taxon>Mucoraceae</taxon>
        <taxon>Mucor</taxon>
    </lineage>
</organism>
<name>A0ABP9Z061_9FUNG</name>
<evidence type="ECO:0000313" key="3">
    <source>
        <dbReference type="EMBL" id="GAA5812465.1"/>
    </source>
</evidence>
<feature type="region of interest" description="Disordered" evidence="2">
    <location>
        <begin position="457"/>
        <end position="494"/>
    </location>
</feature>
<evidence type="ECO:0000313" key="4">
    <source>
        <dbReference type="Proteomes" id="UP001473302"/>
    </source>
</evidence>
<feature type="compositionally biased region" description="Low complexity" evidence="2">
    <location>
        <begin position="485"/>
        <end position="494"/>
    </location>
</feature>
<dbReference type="Proteomes" id="UP001473302">
    <property type="component" value="Unassembled WGS sequence"/>
</dbReference>
<dbReference type="SMART" id="SM00671">
    <property type="entry name" value="SEL1"/>
    <property type="match status" value="10"/>
</dbReference>
<comment type="caution">
    <text evidence="3">The sequence shown here is derived from an EMBL/GenBank/DDBJ whole genome shotgun (WGS) entry which is preliminary data.</text>
</comment>